<keyword evidence="1" id="KW-0732">Signal</keyword>
<sequence length="175" mass="19056">MNQTVRNAVRATSVIAAAWVIGLATATSANAHYVYEDEEVWANADSSRCLYNYAEVSHGSGAGYAKSQAHAGQNDFVGTCIFPWQRPAGTLAAGYRYQKWDGQKWYTCRQLLSGDAVYNKTTTGSYTVSWDFGPHGLAPCGHGYYGTVGYSSTLYGGTWLAKDVGIWSGQHFIEP</sequence>
<feature type="chain" id="PRO_5046474924" description="Secreted protein" evidence="1">
    <location>
        <begin position="32"/>
        <end position="175"/>
    </location>
</feature>
<comment type="caution">
    <text evidence="2">The sequence shown here is derived from an EMBL/GenBank/DDBJ whole genome shotgun (WGS) entry which is preliminary data.</text>
</comment>
<feature type="signal peptide" evidence="1">
    <location>
        <begin position="1"/>
        <end position="31"/>
    </location>
</feature>
<keyword evidence="3" id="KW-1185">Reference proteome</keyword>
<organism evidence="2 3">
    <name type="scientific">Streptomyces xantholiticus</name>
    <dbReference type="NCBI Taxonomy" id="68285"/>
    <lineage>
        <taxon>Bacteria</taxon>
        <taxon>Bacillati</taxon>
        <taxon>Actinomycetota</taxon>
        <taxon>Actinomycetes</taxon>
        <taxon>Kitasatosporales</taxon>
        <taxon>Streptomycetaceae</taxon>
        <taxon>Streptomyces</taxon>
    </lineage>
</organism>
<accession>A0ABV1UWA8</accession>
<proteinExistence type="predicted"/>
<dbReference type="EMBL" id="JBEPBX010000013">
    <property type="protein sequence ID" value="MER6615054.1"/>
    <property type="molecule type" value="Genomic_DNA"/>
</dbReference>
<evidence type="ECO:0000256" key="1">
    <source>
        <dbReference type="SAM" id="SignalP"/>
    </source>
</evidence>
<dbReference type="Proteomes" id="UP001445472">
    <property type="component" value="Unassembled WGS sequence"/>
</dbReference>
<evidence type="ECO:0000313" key="3">
    <source>
        <dbReference type="Proteomes" id="UP001445472"/>
    </source>
</evidence>
<protein>
    <recommendedName>
        <fullName evidence="4">Secreted protein</fullName>
    </recommendedName>
</protein>
<reference evidence="2 3" key="1">
    <citation type="submission" date="2024-06" db="EMBL/GenBank/DDBJ databases">
        <title>The Natural Products Discovery Center: Release of the First 8490 Sequenced Strains for Exploring Actinobacteria Biosynthetic Diversity.</title>
        <authorList>
            <person name="Kalkreuter E."/>
            <person name="Kautsar S.A."/>
            <person name="Yang D."/>
            <person name="Bader C.D."/>
            <person name="Teijaro C.N."/>
            <person name="Fluegel L."/>
            <person name="Davis C.M."/>
            <person name="Simpson J.R."/>
            <person name="Lauterbach L."/>
            <person name="Steele A.D."/>
            <person name="Gui C."/>
            <person name="Meng S."/>
            <person name="Li G."/>
            <person name="Viehrig K."/>
            <person name="Ye F."/>
            <person name="Su P."/>
            <person name="Kiefer A.F."/>
            <person name="Nichols A."/>
            <person name="Cepeda A.J."/>
            <person name="Yan W."/>
            <person name="Fan B."/>
            <person name="Jiang Y."/>
            <person name="Adhikari A."/>
            <person name="Zheng C.-J."/>
            <person name="Schuster L."/>
            <person name="Cowan T.M."/>
            <person name="Smanski M.J."/>
            <person name="Chevrette M.G."/>
            <person name="De Carvalho L.P.S."/>
            <person name="Shen B."/>
        </authorList>
    </citation>
    <scope>NUCLEOTIDE SEQUENCE [LARGE SCALE GENOMIC DNA]</scope>
    <source>
        <strain evidence="2 3">NPDC000837</strain>
    </source>
</reference>
<evidence type="ECO:0008006" key="4">
    <source>
        <dbReference type="Google" id="ProtNLM"/>
    </source>
</evidence>
<gene>
    <name evidence="2" type="ORF">ABT276_17120</name>
</gene>
<dbReference type="RefSeq" id="WP_351976717.1">
    <property type="nucleotide sequence ID" value="NZ_JBEPBX010000013.1"/>
</dbReference>
<evidence type="ECO:0000313" key="2">
    <source>
        <dbReference type="EMBL" id="MER6615054.1"/>
    </source>
</evidence>
<name>A0ABV1UWA8_9ACTN</name>